<dbReference type="eggNOG" id="ENOG502R5C1">
    <property type="taxonomic scope" value="Eukaryota"/>
</dbReference>
<reference evidence="1" key="1">
    <citation type="submission" date="2015-04" db="UniProtKB">
        <authorList>
            <consortium name="EnsemblPlants"/>
        </authorList>
    </citation>
    <scope>IDENTIFICATION</scope>
    <source>
        <strain evidence="1">SL10</strain>
    </source>
</reference>
<dbReference type="Proteomes" id="UP000006591">
    <property type="component" value="Chromosome 11"/>
</dbReference>
<dbReference type="HOGENOM" id="CLU_040858_1_0_1"/>
<keyword evidence="2" id="KW-1185">Reference proteome</keyword>
<organism evidence="1">
    <name type="scientific">Oryza nivara</name>
    <name type="common">Indian wild rice</name>
    <name type="synonym">Oryza sativa f. spontanea</name>
    <dbReference type="NCBI Taxonomy" id="4536"/>
    <lineage>
        <taxon>Eukaryota</taxon>
        <taxon>Viridiplantae</taxon>
        <taxon>Streptophyta</taxon>
        <taxon>Embryophyta</taxon>
        <taxon>Tracheophyta</taxon>
        <taxon>Spermatophyta</taxon>
        <taxon>Magnoliopsida</taxon>
        <taxon>Liliopsida</taxon>
        <taxon>Poales</taxon>
        <taxon>Poaceae</taxon>
        <taxon>BOP clade</taxon>
        <taxon>Oryzoideae</taxon>
        <taxon>Oryzeae</taxon>
        <taxon>Oryzinae</taxon>
        <taxon>Oryza</taxon>
    </lineage>
</organism>
<proteinExistence type="predicted"/>
<dbReference type="AlphaFoldDB" id="A0A0E0J2A9"/>
<dbReference type="OMA" id="IEHEVEY"/>
<evidence type="ECO:0000313" key="1">
    <source>
        <dbReference type="EnsemblPlants" id="ONIVA11G14200.1"/>
    </source>
</evidence>
<dbReference type="InterPro" id="IPR011009">
    <property type="entry name" value="Kinase-like_dom_sf"/>
</dbReference>
<accession>A0A0E0J2A9</accession>
<dbReference type="SUPFAM" id="SSF56112">
    <property type="entry name" value="Protein kinase-like (PK-like)"/>
    <property type="match status" value="1"/>
</dbReference>
<sequence>MESPKVGDDAPDLGTVKSEVEGVSEMIITDMKHKNIGRGGTYIICYDGTIKLGSTDSQPIKATIFAFQCDADEMSAMHKKWSSFDHPSVMKSLGCSWGSRHHSKYGFVAFPMFHLTFSDLIAKGSRAVEMGRFTEVFTEAVSQIVKGLQALHDNGFFCPNLKGADIAIKMNNNSIDAKIWNFTVCTSDVKKNMDWKRLGDMLRVVAERNFANSSDSLEIHYVCYQISKGQIRGLDILQQSAFLSVREKFEKVLFLWTHVSIHCKPKQIHPLDESKSAYTLTEFLDANSIESTRPLWIGNKRIKSAPKTLRNLLDELRDIIEHEVEYIPSDVIAKLGHKEIELGKTKSDLEHYIRQILGIRVSYYSVMGFQSDIRIGI</sequence>
<evidence type="ECO:0000313" key="2">
    <source>
        <dbReference type="Proteomes" id="UP000006591"/>
    </source>
</evidence>
<name>A0A0E0J2A9_ORYNI</name>
<evidence type="ECO:0008006" key="3">
    <source>
        <dbReference type="Google" id="ProtNLM"/>
    </source>
</evidence>
<dbReference type="EnsemblPlants" id="ONIVA11G14200.1">
    <property type="protein sequence ID" value="ONIVA11G14200.1"/>
    <property type="gene ID" value="ONIVA11G14200"/>
</dbReference>
<protein>
    <recommendedName>
        <fullName evidence="3">Protein kinase domain-containing protein</fullName>
    </recommendedName>
</protein>
<reference evidence="1" key="2">
    <citation type="submission" date="2018-04" db="EMBL/GenBank/DDBJ databases">
        <title>OnivRS2 (Oryza nivara Reference Sequence Version 2).</title>
        <authorList>
            <person name="Zhang J."/>
            <person name="Kudrna D."/>
            <person name="Lee S."/>
            <person name="Talag J."/>
            <person name="Rajasekar S."/>
            <person name="Welchert J."/>
            <person name="Hsing Y.-I."/>
            <person name="Wing R.A."/>
        </authorList>
    </citation>
    <scope>NUCLEOTIDE SEQUENCE [LARGE SCALE GENOMIC DNA]</scope>
    <source>
        <strain evidence="1">SL10</strain>
    </source>
</reference>
<dbReference type="Gramene" id="ONIVA11G14200.1">
    <property type="protein sequence ID" value="ONIVA11G14200.1"/>
    <property type="gene ID" value="ONIVA11G14200"/>
</dbReference>